<evidence type="ECO:0000256" key="1">
    <source>
        <dbReference type="ARBA" id="ARBA00004141"/>
    </source>
</evidence>
<feature type="transmembrane region" description="Helical" evidence="7">
    <location>
        <begin position="487"/>
        <end position="508"/>
    </location>
</feature>
<dbReference type="InterPro" id="IPR036259">
    <property type="entry name" value="MFS_trans_sf"/>
</dbReference>
<comment type="subcellular location">
    <subcellularLocation>
        <location evidence="1">Membrane</location>
        <topology evidence="1">Multi-pass membrane protein</topology>
    </subcellularLocation>
</comment>
<name>A0A3N2QAX3_SODAK</name>
<accession>A0A3N2QAX3</accession>
<evidence type="ECO:0000313" key="10">
    <source>
        <dbReference type="Proteomes" id="UP000272025"/>
    </source>
</evidence>
<gene>
    <name evidence="9" type="ORF">SODALDRAFT_342651</name>
</gene>
<dbReference type="Pfam" id="PF07690">
    <property type="entry name" value="MFS_1"/>
    <property type="match status" value="1"/>
</dbReference>
<evidence type="ECO:0000256" key="3">
    <source>
        <dbReference type="ARBA" id="ARBA00022692"/>
    </source>
</evidence>
<protein>
    <submittedName>
        <fullName evidence="9">Hexose transporter</fullName>
    </submittedName>
</protein>
<feature type="transmembrane region" description="Helical" evidence="7">
    <location>
        <begin position="77"/>
        <end position="104"/>
    </location>
</feature>
<evidence type="ECO:0000256" key="6">
    <source>
        <dbReference type="SAM" id="MobiDB-lite"/>
    </source>
</evidence>
<dbReference type="RefSeq" id="XP_028471604.1">
    <property type="nucleotide sequence ID" value="XM_028613096.1"/>
</dbReference>
<feature type="transmembrane region" description="Helical" evidence="7">
    <location>
        <begin position="116"/>
        <end position="136"/>
    </location>
</feature>
<evidence type="ECO:0000256" key="4">
    <source>
        <dbReference type="ARBA" id="ARBA00022989"/>
    </source>
</evidence>
<evidence type="ECO:0000259" key="8">
    <source>
        <dbReference type="PROSITE" id="PS50850"/>
    </source>
</evidence>
<keyword evidence="4 7" id="KW-1133">Transmembrane helix</keyword>
<feature type="transmembrane region" description="Helical" evidence="7">
    <location>
        <begin position="143"/>
        <end position="162"/>
    </location>
</feature>
<feature type="domain" description="Major facilitator superfamily (MFS) profile" evidence="8">
    <location>
        <begin position="74"/>
        <end position="511"/>
    </location>
</feature>
<dbReference type="GO" id="GO:0016020">
    <property type="term" value="C:membrane"/>
    <property type="evidence" value="ECO:0007669"/>
    <property type="project" value="UniProtKB-SubCell"/>
</dbReference>
<feature type="transmembrane region" description="Helical" evidence="7">
    <location>
        <begin position="400"/>
        <end position="419"/>
    </location>
</feature>
<dbReference type="PANTHER" id="PTHR23511:SF4">
    <property type="entry name" value="MAJOR FACILITATOR SUPERFAMILY (MFS) PROFILE DOMAIN-CONTAINING PROTEIN"/>
    <property type="match status" value="1"/>
</dbReference>
<organism evidence="9 10">
    <name type="scientific">Sodiomyces alkalinus (strain CBS 110278 / VKM F-3762 / F11)</name>
    <name type="common">Alkaliphilic filamentous fungus</name>
    <dbReference type="NCBI Taxonomy" id="1314773"/>
    <lineage>
        <taxon>Eukaryota</taxon>
        <taxon>Fungi</taxon>
        <taxon>Dikarya</taxon>
        <taxon>Ascomycota</taxon>
        <taxon>Pezizomycotina</taxon>
        <taxon>Sordariomycetes</taxon>
        <taxon>Hypocreomycetidae</taxon>
        <taxon>Glomerellales</taxon>
        <taxon>Plectosphaerellaceae</taxon>
        <taxon>Sodiomyces</taxon>
    </lineage>
</organism>
<dbReference type="Proteomes" id="UP000272025">
    <property type="component" value="Unassembled WGS sequence"/>
</dbReference>
<proteinExistence type="predicted"/>
<keyword evidence="10" id="KW-1185">Reference proteome</keyword>
<evidence type="ECO:0000313" key="9">
    <source>
        <dbReference type="EMBL" id="ROT43798.1"/>
    </source>
</evidence>
<feature type="region of interest" description="Disordered" evidence="6">
    <location>
        <begin position="1"/>
        <end position="40"/>
    </location>
</feature>
<evidence type="ECO:0000256" key="2">
    <source>
        <dbReference type="ARBA" id="ARBA00022448"/>
    </source>
</evidence>
<dbReference type="PANTHER" id="PTHR23511">
    <property type="entry name" value="SYNAPTIC VESICLE GLYCOPROTEIN 2"/>
    <property type="match status" value="1"/>
</dbReference>
<dbReference type="EMBL" id="ML119051">
    <property type="protein sequence ID" value="ROT43798.1"/>
    <property type="molecule type" value="Genomic_DNA"/>
</dbReference>
<feature type="transmembrane region" description="Helical" evidence="7">
    <location>
        <begin position="244"/>
        <end position="266"/>
    </location>
</feature>
<keyword evidence="3 7" id="KW-0812">Transmembrane</keyword>
<feature type="transmembrane region" description="Helical" evidence="7">
    <location>
        <begin position="206"/>
        <end position="224"/>
    </location>
</feature>
<reference evidence="9 10" key="1">
    <citation type="journal article" date="2018" name="Mol. Ecol.">
        <title>The obligate alkalophilic soda-lake fungus Sodiomyces alkalinus has shifted to a protein diet.</title>
        <authorList>
            <person name="Grum-Grzhimaylo A.A."/>
            <person name="Falkoski D.L."/>
            <person name="van den Heuvel J."/>
            <person name="Valero-Jimenez C.A."/>
            <person name="Min B."/>
            <person name="Choi I.G."/>
            <person name="Lipzen A."/>
            <person name="Daum C.G."/>
            <person name="Aanen D.K."/>
            <person name="Tsang A."/>
            <person name="Henrissat B."/>
            <person name="Bilanenko E.N."/>
            <person name="de Vries R.P."/>
            <person name="van Kan J.A.L."/>
            <person name="Grigoriev I.V."/>
            <person name="Debets A.J.M."/>
        </authorList>
    </citation>
    <scope>NUCLEOTIDE SEQUENCE [LARGE SCALE GENOMIC DNA]</scope>
    <source>
        <strain evidence="9 10">F11</strain>
    </source>
</reference>
<evidence type="ECO:0000256" key="7">
    <source>
        <dbReference type="SAM" id="Phobius"/>
    </source>
</evidence>
<dbReference type="GO" id="GO:0022857">
    <property type="term" value="F:transmembrane transporter activity"/>
    <property type="evidence" value="ECO:0007669"/>
    <property type="project" value="InterPro"/>
</dbReference>
<dbReference type="InterPro" id="IPR020846">
    <property type="entry name" value="MFS_dom"/>
</dbReference>
<dbReference type="CDD" id="cd17316">
    <property type="entry name" value="MFS_SV2_like"/>
    <property type="match status" value="1"/>
</dbReference>
<dbReference type="Gene3D" id="1.20.1250.20">
    <property type="entry name" value="MFS general substrate transporter like domains"/>
    <property type="match status" value="1"/>
</dbReference>
<feature type="transmembrane region" description="Helical" evidence="7">
    <location>
        <begin position="372"/>
        <end position="393"/>
    </location>
</feature>
<dbReference type="OrthoDB" id="3936150at2759"/>
<keyword evidence="2" id="KW-0813">Transport</keyword>
<dbReference type="PROSITE" id="PS50850">
    <property type="entry name" value="MFS"/>
    <property type="match status" value="1"/>
</dbReference>
<keyword evidence="5 7" id="KW-0472">Membrane</keyword>
<sequence length="516" mass="55609">MTTSGGTPNRPMASDPEKGDGPESVAQGPGHPSDSSSIGAGADLLAGEDENVALVRKMHLLNNAIDQIGWTNFHWKLFCLSGFGYAVDSMVALLQSVIAAQAYLEVARNGGGYETGLSIASYAGLLVGALFWGITADVIGRRTAFNSTLFIAAAATIVAGAAPSWESLGFFVALIGFGAGGNLVLDPTVFLEYVPSSQQWSITTMACWWGVGQAFTGFIAWGFLPQSRWNCSVPEECTWHNNKAWRLVFFTAGAIVFVMSMSRVLVVRLKETPKYLLGQGRDAEVVDNLQAIAKRYDRPCDLTLEQLASHGDITPAKRRRGTPPVRLALSTLMVWFSWTLIGLAYPLFYVFLPSIISNRIPVEESSYITWRNYTLTNVSGIVGPIIAGFLSNINFIGRKYTMVIGALLTMVFFFGYTAVTTTTQNVAFSCVLACCINIYYGTLYAYTAEIFPSAHRATGSGIAVALNRIMGMISAVIAAEGGTDTPVPLYVCAALFLVLALVSAAFPFEPQGRRSS</sequence>
<feature type="transmembrane region" description="Helical" evidence="7">
    <location>
        <begin position="425"/>
        <end position="446"/>
    </location>
</feature>
<evidence type="ECO:0000256" key="5">
    <source>
        <dbReference type="ARBA" id="ARBA00023136"/>
    </source>
</evidence>
<dbReference type="AlphaFoldDB" id="A0A3N2QAX3"/>
<dbReference type="GeneID" id="39581574"/>
<dbReference type="InterPro" id="IPR011701">
    <property type="entry name" value="MFS"/>
</dbReference>
<dbReference type="SUPFAM" id="SSF103473">
    <property type="entry name" value="MFS general substrate transporter"/>
    <property type="match status" value="1"/>
</dbReference>
<feature type="transmembrane region" description="Helical" evidence="7">
    <location>
        <begin position="327"/>
        <end position="352"/>
    </location>
</feature>